<protein>
    <recommendedName>
        <fullName evidence="2">Septum formation-related domain-containing protein</fullName>
    </recommendedName>
</protein>
<organism evidence="3 4">
    <name type="scientific">Lentzea tibetensis</name>
    <dbReference type="NCBI Taxonomy" id="2591470"/>
    <lineage>
        <taxon>Bacteria</taxon>
        <taxon>Bacillati</taxon>
        <taxon>Actinomycetota</taxon>
        <taxon>Actinomycetes</taxon>
        <taxon>Pseudonocardiales</taxon>
        <taxon>Pseudonocardiaceae</taxon>
        <taxon>Lentzea</taxon>
    </lineage>
</organism>
<dbReference type="Pfam" id="PF13845">
    <property type="entry name" value="Septum_form"/>
    <property type="match status" value="1"/>
</dbReference>
<gene>
    <name evidence="3" type="ORF">FKR81_15655</name>
</gene>
<evidence type="ECO:0000313" key="4">
    <source>
        <dbReference type="Proteomes" id="UP000316639"/>
    </source>
</evidence>
<feature type="compositionally biased region" description="Low complexity" evidence="1">
    <location>
        <begin position="313"/>
        <end position="326"/>
    </location>
</feature>
<name>A0A563EVD6_9PSEU</name>
<evidence type="ECO:0000256" key="1">
    <source>
        <dbReference type="SAM" id="MobiDB-lite"/>
    </source>
</evidence>
<dbReference type="AlphaFoldDB" id="A0A563EVD6"/>
<feature type="compositionally biased region" description="Pro residues" evidence="1">
    <location>
        <begin position="283"/>
        <end position="292"/>
    </location>
</feature>
<accession>A0A563EVD6</accession>
<dbReference type="EMBL" id="VOBR01000008">
    <property type="protein sequence ID" value="TWP51660.1"/>
    <property type="molecule type" value="Genomic_DNA"/>
</dbReference>
<sequence>MVMVGALAGAFVLLLVSAFTSVLGTGGPLGRGREAVNAAYESNAGDCLNWSKDLADAQKVECGKQHKFEVTGAANLEATYPKDAPFPDGTLWQKIVQDNCVQTSLNYLSNKFDPHGKYSVGSLNPDEKRWINGDRSVRCGVQVSAPSGALLPSFGSAKTADQSDVFDPTVCLGITQTGDVGDPIECAQPHAFEIVGVVDLNVALPGDFPPVDKQEGAMSAQCATITAEYTGGADLKAKGLLVTWDTRLAESWAVGSRKANCKIGAVPVNGKLAPWTGSVRNPNAPPITPSNPPQTTSVRPQDEPTGAPLHSESGQPPSSSQPPSSGLQVPTLRPSTETSATP</sequence>
<feature type="domain" description="Septum formation-related" evidence="2">
    <location>
        <begin position="44"/>
        <end position="261"/>
    </location>
</feature>
<reference evidence="3 4" key="1">
    <citation type="submission" date="2019-07" db="EMBL/GenBank/DDBJ databases">
        <title>Lentzea xizangensis sp. nov., isolated from Qinghai-Tibetan Plateau Soils.</title>
        <authorList>
            <person name="Huang J."/>
        </authorList>
    </citation>
    <scope>NUCLEOTIDE SEQUENCE [LARGE SCALE GENOMIC DNA]</scope>
    <source>
        <strain evidence="3 4">FXJ1.1311</strain>
    </source>
</reference>
<evidence type="ECO:0000313" key="3">
    <source>
        <dbReference type="EMBL" id="TWP51660.1"/>
    </source>
</evidence>
<proteinExistence type="predicted"/>
<feature type="region of interest" description="Disordered" evidence="1">
    <location>
        <begin position="272"/>
        <end position="342"/>
    </location>
</feature>
<dbReference type="Proteomes" id="UP000316639">
    <property type="component" value="Unassembled WGS sequence"/>
</dbReference>
<dbReference type="InterPro" id="IPR026004">
    <property type="entry name" value="Septum_form"/>
</dbReference>
<feature type="compositionally biased region" description="Polar residues" evidence="1">
    <location>
        <begin position="333"/>
        <end position="342"/>
    </location>
</feature>
<keyword evidence="4" id="KW-1185">Reference proteome</keyword>
<evidence type="ECO:0000259" key="2">
    <source>
        <dbReference type="Pfam" id="PF13845"/>
    </source>
</evidence>
<comment type="caution">
    <text evidence="3">The sequence shown here is derived from an EMBL/GenBank/DDBJ whole genome shotgun (WGS) entry which is preliminary data.</text>
</comment>
<dbReference type="OrthoDB" id="4266126at2"/>